<evidence type="ECO:0000313" key="2">
    <source>
        <dbReference type="Proteomes" id="UP000499080"/>
    </source>
</evidence>
<name>A0A4Y2W5T5_ARAVE</name>
<sequence length="112" mass="13130">MHEKAIDLWIPYQHQVASPLALITSYRMTKHGFNKSTERVPELWLDKHEQELLNNHIKSVIEDAHLQNISNMLNTISVQALQWPFQHGKFNGMFLPVHFVFIGRQKATKRSK</sequence>
<accession>A0A4Y2W5T5</accession>
<dbReference type="AlphaFoldDB" id="A0A4Y2W5T5"/>
<gene>
    <name evidence="1" type="ORF">AVEN_202618_1</name>
</gene>
<keyword evidence="2" id="KW-1185">Reference proteome</keyword>
<dbReference type="Proteomes" id="UP000499080">
    <property type="component" value="Unassembled WGS sequence"/>
</dbReference>
<dbReference type="EMBL" id="BGPR01054810">
    <property type="protein sequence ID" value="GBO31500.1"/>
    <property type="molecule type" value="Genomic_DNA"/>
</dbReference>
<comment type="caution">
    <text evidence="1">The sequence shown here is derived from an EMBL/GenBank/DDBJ whole genome shotgun (WGS) entry which is preliminary data.</text>
</comment>
<organism evidence="1 2">
    <name type="scientific">Araneus ventricosus</name>
    <name type="common">Orbweaver spider</name>
    <name type="synonym">Epeira ventricosa</name>
    <dbReference type="NCBI Taxonomy" id="182803"/>
    <lineage>
        <taxon>Eukaryota</taxon>
        <taxon>Metazoa</taxon>
        <taxon>Ecdysozoa</taxon>
        <taxon>Arthropoda</taxon>
        <taxon>Chelicerata</taxon>
        <taxon>Arachnida</taxon>
        <taxon>Araneae</taxon>
        <taxon>Araneomorphae</taxon>
        <taxon>Entelegynae</taxon>
        <taxon>Araneoidea</taxon>
        <taxon>Araneidae</taxon>
        <taxon>Araneus</taxon>
    </lineage>
</organism>
<proteinExistence type="predicted"/>
<reference evidence="1 2" key="1">
    <citation type="journal article" date="2019" name="Sci. Rep.">
        <title>Orb-weaving spider Araneus ventricosus genome elucidates the spidroin gene catalogue.</title>
        <authorList>
            <person name="Kono N."/>
            <person name="Nakamura H."/>
            <person name="Ohtoshi R."/>
            <person name="Moran D.A.P."/>
            <person name="Shinohara A."/>
            <person name="Yoshida Y."/>
            <person name="Fujiwara M."/>
            <person name="Mori M."/>
            <person name="Tomita M."/>
            <person name="Arakawa K."/>
        </authorList>
    </citation>
    <scope>NUCLEOTIDE SEQUENCE [LARGE SCALE GENOMIC DNA]</scope>
</reference>
<protein>
    <submittedName>
        <fullName evidence="1">Uncharacterized protein</fullName>
    </submittedName>
</protein>
<evidence type="ECO:0000313" key="1">
    <source>
        <dbReference type="EMBL" id="GBO31500.1"/>
    </source>
</evidence>